<feature type="domain" description="Tyr recombinase" evidence="3">
    <location>
        <begin position="21"/>
        <end position="199"/>
    </location>
</feature>
<dbReference type="InterPro" id="IPR013762">
    <property type="entry name" value="Integrase-like_cat_sf"/>
</dbReference>
<dbReference type="SUPFAM" id="SSF56349">
    <property type="entry name" value="DNA breaking-rejoining enzymes"/>
    <property type="match status" value="1"/>
</dbReference>
<sequence>MSRPDFSIKPLVPGWGCAAQRTGRSLRPQGSLPRSLRDGLRPPWTPETSAALETAERAGQGLPRRARATHEQDPENARSLQQRHLRFEGIVTGVLQDWLDAGNDRDPLFPAQGHQSHHMISRDGFQARLTRYWHHALTDQPSLADVTLTPHVFRHTKAMSMRAAGHDISIIALWLGHEDISSTMKYLHADMKLKQATLERSIPGDGPTGIYQPTDTVLAFLDNLAAGH</sequence>
<keyword evidence="1" id="KW-0233">DNA recombination</keyword>
<name>A0ABW7AU86_9ACTN</name>
<feature type="region of interest" description="Disordered" evidence="2">
    <location>
        <begin position="20"/>
        <end position="79"/>
    </location>
</feature>
<evidence type="ECO:0000256" key="2">
    <source>
        <dbReference type="SAM" id="MobiDB-lite"/>
    </source>
</evidence>
<reference evidence="4 5" key="1">
    <citation type="submission" date="2024-10" db="EMBL/GenBank/DDBJ databases">
        <authorList>
            <person name="Topkara A.R."/>
            <person name="Saygin H."/>
        </authorList>
    </citation>
    <scope>NUCLEOTIDE SEQUENCE [LARGE SCALE GENOMIC DNA]</scope>
    <source>
        <strain evidence="4 5">M3C6</strain>
    </source>
</reference>
<keyword evidence="5" id="KW-1185">Reference proteome</keyword>
<dbReference type="RefSeq" id="WP_393174877.1">
    <property type="nucleotide sequence ID" value="NZ_JBICRM010000039.1"/>
</dbReference>
<dbReference type="Proteomes" id="UP001603978">
    <property type="component" value="Unassembled WGS sequence"/>
</dbReference>
<evidence type="ECO:0000313" key="5">
    <source>
        <dbReference type="Proteomes" id="UP001603978"/>
    </source>
</evidence>
<dbReference type="EMBL" id="JBICRM010000039">
    <property type="protein sequence ID" value="MFG1709777.1"/>
    <property type="molecule type" value="Genomic_DNA"/>
</dbReference>
<evidence type="ECO:0000256" key="1">
    <source>
        <dbReference type="ARBA" id="ARBA00023172"/>
    </source>
</evidence>
<dbReference type="Gene3D" id="1.10.443.10">
    <property type="entry name" value="Intergrase catalytic core"/>
    <property type="match status" value="1"/>
</dbReference>
<protein>
    <submittedName>
        <fullName evidence="4">Tyrosine-type recombinase/integrase</fullName>
    </submittedName>
</protein>
<dbReference type="InterPro" id="IPR011010">
    <property type="entry name" value="DNA_brk_join_enz"/>
</dbReference>
<dbReference type="InterPro" id="IPR002104">
    <property type="entry name" value="Integrase_catalytic"/>
</dbReference>
<dbReference type="Pfam" id="PF00589">
    <property type="entry name" value="Phage_integrase"/>
    <property type="match status" value="1"/>
</dbReference>
<gene>
    <name evidence="4" type="ORF">ACFLIM_42035</name>
</gene>
<evidence type="ECO:0000259" key="3">
    <source>
        <dbReference type="PROSITE" id="PS51898"/>
    </source>
</evidence>
<proteinExistence type="predicted"/>
<evidence type="ECO:0000313" key="4">
    <source>
        <dbReference type="EMBL" id="MFG1709777.1"/>
    </source>
</evidence>
<accession>A0ABW7AU86</accession>
<dbReference type="PROSITE" id="PS51898">
    <property type="entry name" value="TYR_RECOMBINASE"/>
    <property type="match status" value="1"/>
</dbReference>
<organism evidence="4 5">
    <name type="scientific">Nonomuraea marmarensis</name>
    <dbReference type="NCBI Taxonomy" id="3351344"/>
    <lineage>
        <taxon>Bacteria</taxon>
        <taxon>Bacillati</taxon>
        <taxon>Actinomycetota</taxon>
        <taxon>Actinomycetes</taxon>
        <taxon>Streptosporangiales</taxon>
        <taxon>Streptosporangiaceae</taxon>
        <taxon>Nonomuraea</taxon>
    </lineage>
</organism>
<comment type="caution">
    <text evidence="4">The sequence shown here is derived from an EMBL/GenBank/DDBJ whole genome shotgun (WGS) entry which is preliminary data.</text>
</comment>